<dbReference type="GO" id="GO:0000428">
    <property type="term" value="C:DNA-directed RNA polymerase complex"/>
    <property type="evidence" value="ECO:0007669"/>
    <property type="project" value="UniProtKB-KW"/>
</dbReference>
<dbReference type="Pfam" id="PF01193">
    <property type="entry name" value="RNA_pol_L"/>
    <property type="match status" value="1"/>
</dbReference>
<dbReference type="Gene3D" id="3.30.1360.10">
    <property type="entry name" value="RNA polymerase, RBP11-like subunit"/>
    <property type="match status" value="1"/>
</dbReference>
<dbReference type="SUPFAM" id="SSF56553">
    <property type="entry name" value="Insert subdomain of RNA polymerase alpha subunit"/>
    <property type="match status" value="1"/>
</dbReference>
<geneLocation type="chloroplast" evidence="5"/>
<name>A0A650F202_9CHLO</name>
<organism evidence="5">
    <name type="scientific">Micractinium pusillum</name>
    <dbReference type="NCBI Taxonomy" id="126839"/>
    <lineage>
        <taxon>Eukaryota</taxon>
        <taxon>Viridiplantae</taxon>
        <taxon>Chlorophyta</taxon>
        <taxon>core chlorophytes</taxon>
        <taxon>Trebouxiophyceae</taxon>
        <taxon>Chlorellales</taxon>
        <taxon>Chlorellaceae</taxon>
        <taxon>Chlorella clade</taxon>
        <taxon>Micractinium</taxon>
    </lineage>
</organism>
<accession>A0A650F202</accession>
<dbReference type="InterPro" id="IPR011262">
    <property type="entry name" value="DNA-dir_RNA_pol_insert"/>
</dbReference>
<dbReference type="EMBL" id="MN649872">
    <property type="protein sequence ID" value="QGT77008.1"/>
    <property type="molecule type" value="Genomic_DNA"/>
</dbReference>
<keyword evidence="5" id="KW-0934">Plastid</keyword>
<dbReference type="InterPro" id="IPR036643">
    <property type="entry name" value="RNApol_insert_sf"/>
</dbReference>
<keyword evidence="2" id="KW-0804">Transcription</keyword>
<protein>
    <recommendedName>
        <fullName evidence="3">Plastid-encoded RNA polymerase subunit alpha</fullName>
    </recommendedName>
</protein>
<sequence>MMKIPNLFFSCVDSRIEEQGSMYARFHLGTFLRGQSLTFANALRRTLLSEIPGVVITDVLIEGAGHEFATLPGVEETVLDILLNLKKLVFAPCKSNITELETFQATGFVKSSGPKNLTAGDLKLPLIVKCIYPNAHIVSLTSSGDFSLCINLEVRRPHQIVTGTTNSSGEEKTRKFVFDTVPMPVQKVNYVIKSLNVKQGSEYIVLEVWTDGSVSPQETVQFALKNLTSLFYQFATIAKNDVVPNSALKPEVLEKSFGKATSN</sequence>
<evidence type="ECO:0000259" key="4">
    <source>
        <dbReference type="SMART" id="SM00662"/>
    </source>
</evidence>
<dbReference type="GO" id="GO:0003899">
    <property type="term" value="F:DNA-directed RNA polymerase activity"/>
    <property type="evidence" value="ECO:0007669"/>
    <property type="project" value="InterPro"/>
</dbReference>
<evidence type="ECO:0000256" key="3">
    <source>
        <dbReference type="ARBA" id="ARBA00031776"/>
    </source>
</evidence>
<dbReference type="Gene3D" id="2.170.120.12">
    <property type="entry name" value="DNA-directed RNA polymerase, insert domain"/>
    <property type="match status" value="1"/>
</dbReference>
<dbReference type="GO" id="GO:0046983">
    <property type="term" value="F:protein dimerization activity"/>
    <property type="evidence" value="ECO:0007669"/>
    <property type="project" value="InterPro"/>
</dbReference>
<dbReference type="SMART" id="SM00662">
    <property type="entry name" value="RPOLD"/>
    <property type="match status" value="1"/>
</dbReference>
<dbReference type="CDD" id="cd06928">
    <property type="entry name" value="RNAP_alpha_NTD"/>
    <property type="match status" value="1"/>
</dbReference>
<dbReference type="Pfam" id="PF01000">
    <property type="entry name" value="RNA_pol_A_bac"/>
    <property type="match status" value="1"/>
</dbReference>
<evidence type="ECO:0000313" key="5">
    <source>
        <dbReference type="EMBL" id="QGT77008.1"/>
    </source>
</evidence>
<dbReference type="InterPro" id="IPR011263">
    <property type="entry name" value="DNA-dir_RNA_pol_RpoA/D/Rpb3"/>
</dbReference>
<keyword evidence="1" id="KW-0240">DNA-directed RNA polymerase</keyword>
<evidence type="ECO:0000256" key="1">
    <source>
        <dbReference type="ARBA" id="ARBA00022478"/>
    </source>
</evidence>
<reference evidence="5" key="1">
    <citation type="submission" date="2019-11" db="EMBL/GenBank/DDBJ databases">
        <title>Complete mitochondrial genome of Micractinium pusillum CCAP 231/1 (Chlorellaceae, Trebouxiophyceae).</title>
        <authorList>
            <person name="Hong J.W."/>
        </authorList>
    </citation>
    <scope>NUCLEOTIDE SEQUENCE</scope>
    <source>
        <strain evidence="5">CCAP 232/1</strain>
    </source>
</reference>
<dbReference type="AlphaFoldDB" id="A0A650F202"/>
<keyword evidence="5" id="KW-0150">Chloroplast</keyword>
<feature type="domain" description="DNA-directed RNA polymerase RpoA/D/Rpb3-type" evidence="4">
    <location>
        <begin position="23"/>
        <end position="237"/>
    </location>
</feature>
<dbReference type="GO" id="GO:0006351">
    <property type="term" value="P:DNA-templated transcription"/>
    <property type="evidence" value="ECO:0007669"/>
    <property type="project" value="InterPro"/>
</dbReference>
<dbReference type="SUPFAM" id="SSF55257">
    <property type="entry name" value="RBP11-like subunits of RNA polymerase"/>
    <property type="match status" value="1"/>
</dbReference>
<evidence type="ECO:0000256" key="2">
    <source>
        <dbReference type="ARBA" id="ARBA00023163"/>
    </source>
</evidence>
<gene>
    <name evidence="5" type="primary">rpoA</name>
</gene>
<proteinExistence type="predicted"/>
<dbReference type="InterPro" id="IPR036603">
    <property type="entry name" value="RBP11-like"/>
</dbReference>